<dbReference type="AlphaFoldDB" id="A0A1L3SRG4"/>
<dbReference type="SUPFAM" id="SSF55136">
    <property type="entry name" value="Probable bacterial effector-binding domain"/>
    <property type="match status" value="1"/>
</dbReference>
<dbReference type="OrthoDB" id="8278585at2"/>
<dbReference type="STRING" id="1670800.BSQ44_11940"/>
<dbReference type="Pfam" id="PF06445">
    <property type="entry name" value="GyrI-like"/>
    <property type="match status" value="1"/>
</dbReference>
<dbReference type="RefSeq" id="WP_072604356.1">
    <property type="nucleotide sequence ID" value="NZ_CP018171.1"/>
</dbReference>
<sequence length="166" mass="18070">MCLMCETAAPAFGEFGMTERPSEELRGVFWEGSHEEAAAGAVRAMLKRVQAHCGAGKASLWDGPIVGVSWSTGPGRFRTFVGIESATVGTATDAGLETLTLPGHRYATAWHGAEDGDVVERYGRMIEWIRMAGHARSPDGPHHREEYPRESDFDATPVLRLMLPVT</sequence>
<dbReference type="Proteomes" id="UP000182840">
    <property type="component" value="Chromosome"/>
</dbReference>
<feature type="domain" description="GyrI-like small molecule binding" evidence="1">
    <location>
        <begin position="21"/>
        <end position="165"/>
    </location>
</feature>
<evidence type="ECO:0000313" key="3">
    <source>
        <dbReference type="Proteomes" id="UP000182840"/>
    </source>
</evidence>
<proteinExistence type="predicted"/>
<evidence type="ECO:0000259" key="1">
    <source>
        <dbReference type="Pfam" id="PF06445"/>
    </source>
</evidence>
<dbReference type="EMBL" id="CP018171">
    <property type="protein sequence ID" value="APH71994.1"/>
    <property type="molecule type" value="Genomic_DNA"/>
</dbReference>
<protein>
    <recommendedName>
        <fullName evidence="1">GyrI-like small molecule binding domain-containing protein</fullName>
    </recommendedName>
</protein>
<keyword evidence="3" id="KW-1185">Reference proteome</keyword>
<dbReference type="Gene3D" id="3.20.80.10">
    <property type="entry name" value="Regulatory factor, effector binding domain"/>
    <property type="match status" value="1"/>
</dbReference>
<evidence type="ECO:0000313" key="2">
    <source>
        <dbReference type="EMBL" id="APH71994.1"/>
    </source>
</evidence>
<organism evidence="2 3">
    <name type="scientific">Aquibium oceanicum</name>
    <dbReference type="NCBI Taxonomy" id="1670800"/>
    <lineage>
        <taxon>Bacteria</taxon>
        <taxon>Pseudomonadati</taxon>
        <taxon>Pseudomonadota</taxon>
        <taxon>Alphaproteobacteria</taxon>
        <taxon>Hyphomicrobiales</taxon>
        <taxon>Phyllobacteriaceae</taxon>
        <taxon>Aquibium</taxon>
    </lineage>
</organism>
<name>A0A1L3SRG4_9HYPH</name>
<gene>
    <name evidence="2" type="ORF">BSQ44_11940</name>
</gene>
<dbReference type="KEGG" id="meso:BSQ44_11940"/>
<dbReference type="InterPro" id="IPR029442">
    <property type="entry name" value="GyrI-like"/>
</dbReference>
<accession>A0A1L3SRG4</accession>
<reference evidence="3" key="1">
    <citation type="submission" date="2016-11" db="EMBL/GenBank/DDBJ databases">
        <title>Mesorhizobium oceanicum sp. nov., isolated from deep seawater in South China Sea.</title>
        <authorList>
            <person name="Fu G.-Y."/>
        </authorList>
    </citation>
    <scope>NUCLEOTIDE SEQUENCE [LARGE SCALE GENOMIC DNA]</scope>
    <source>
        <strain evidence="3">B7</strain>
    </source>
</reference>
<dbReference type="InterPro" id="IPR011256">
    <property type="entry name" value="Reg_factor_effector_dom_sf"/>
</dbReference>